<reference evidence="2 3" key="1">
    <citation type="submission" date="2018-10" db="EMBL/GenBank/DDBJ databases">
        <title>Natronolimnobius sp. XQ-INN 246 isolated from Inner Mongolia Autonomous Region of China.</title>
        <authorList>
            <person name="Xue Q."/>
        </authorList>
    </citation>
    <scope>NUCLEOTIDE SEQUENCE [LARGE SCALE GENOMIC DNA]</scope>
    <source>
        <strain evidence="2 3">XQ-INN 246</strain>
    </source>
</reference>
<dbReference type="RefSeq" id="WP_141465733.1">
    <property type="nucleotide sequence ID" value="NZ_RBZW01000055.1"/>
</dbReference>
<evidence type="ECO:0000313" key="3">
    <source>
        <dbReference type="Proteomes" id="UP000318864"/>
    </source>
</evidence>
<dbReference type="AlphaFoldDB" id="A0A4V3VL16"/>
<sequence>MATHGFQRGDRSSRPDSIPLELSSLPQLSWELGSRIVDDATRHSEWVQTGNTWGLSIFRATSNTLVLRIRTPVGREKFYGAASVDLDATLSTLEAASNWTRRV</sequence>
<organism evidence="2 3">
    <name type="scientific">Salinadaptatus halalkaliphilus</name>
    <dbReference type="NCBI Taxonomy" id="2419781"/>
    <lineage>
        <taxon>Archaea</taxon>
        <taxon>Methanobacteriati</taxon>
        <taxon>Methanobacteriota</taxon>
        <taxon>Stenosarchaea group</taxon>
        <taxon>Halobacteria</taxon>
        <taxon>Halobacteriales</taxon>
        <taxon>Natrialbaceae</taxon>
        <taxon>Salinadaptatus</taxon>
    </lineage>
</organism>
<comment type="caution">
    <text evidence="2">The sequence shown here is derived from an EMBL/GenBank/DDBJ whole genome shotgun (WGS) entry which is preliminary data.</text>
</comment>
<evidence type="ECO:0000313" key="2">
    <source>
        <dbReference type="EMBL" id="THE63887.1"/>
    </source>
</evidence>
<gene>
    <name evidence="2" type="ORF">D8Y22_16320</name>
</gene>
<keyword evidence="3" id="KW-1185">Reference proteome</keyword>
<name>A0A4V3VL16_9EURY</name>
<feature type="region of interest" description="Disordered" evidence="1">
    <location>
        <begin position="1"/>
        <end position="20"/>
    </location>
</feature>
<protein>
    <submittedName>
        <fullName evidence="2">Uncharacterized protein</fullName>
    </submittedName>
</protein>
<dbReference type="EMBL" id="RBZW01000055">
    <property type="protein sequence ID" value="THE63887.1"/>
    <property type="molecule type" value="Genomic_DNA"/>
</dbReference>
<evidence type="ECO:0000256" key="1">
    <source>
        <dbReference type="SAM" id="MobiDB-lite"/>
    </source>
</evidence>
<accession>A0A4V3VL16</accession>
<dbReference type="OrthoDB" id="166257at2157"/>
<proteinExistence type="predicted"/>
<dbReference type="Proteomes" id="UP000318864">
    <property type="component" value="Unassembled WGS sequence"/>
</dbReference>